<protein>
    <submittedName>
        <fullName evidence="1">Uncharacterized protein</fullName>
    </submittedName>
</protein>
<sequence>MEIETIILDILKAKGMRVAQEYEVSMPIAALEEELARLGFAHDRIRSVIMQLCVNGVLAMDEMSVYLYGNA</sequence>
<dbReference type="EMBL" id="PYGD01000005">
    <property type="protein sequence ID" value="PSK91667.1"/>
    <property type="molecule type" value="Genomic_DNA"/>
</dbReference>
<proteinExistence type="predicted"/>
<evidence type="ECO:0000313" key="2">
    <source>
        <dbReference type="Proteomes" id="UP000240572"/>
    </source>
</evidence>
<dbReference type="Proteomes" id="UP000240572">
    <property type="component" value="Unassembled WGS sequence"/>
</dbReference>
<evidence type="ECO:0000313" key="1">
    <source>
        <dbReference type="EMBL" id="PSK91667.1"/>
    </source>
</evidence>
<accession>A0A2P8D365</accession>
<reference evidence="1 2" key="1">
    <citation type="submission" date="2018-03" db="EMBL/GenBank/DDBJ databases">
        <title>Genomic Encyclopedia of Type Strains, Phase III (KMG-III): the genomes of soil and plant-associated and newly described type strains.</title>
        <authorList>
            <person name="Whitman W."/>
        </authorList>
    </citation>
    <scope>NUCLEOTIDE SEQUENCE [LARGE SCALE GENOMIC DNA]</scope>
    <source>
        <strain evidence="1 2">CGMCC 1.12700</strain>
    </source>
</reference>
<keyword evidence="2" id="KW-1185">Reference proteome</keyword>
<dbReference type="RefSeq" id="WP_106523559.1">
    <property type="nucleotide sequence ID" value="NZ_PYGD01000005.1"/>
</dbReference>
<gene>
    <name evidence="1" type="ORF">B0I18_105252</name>
</gene>
<comment type="caution">
    <text evidence="1">The sequence shown here is derived from an EMBL/GenBank/DDBJ whole genome shotgun (WGS) entry which is preliminary data.</text>
</comment>
<organism evidence="1 2">
    <name type="scientific">Taibaiella chishuiensis</name>
    <dbReference type="NCBI Taxonomy" id="1434707"/>
    <lineage>
        <taxon>Bacteria</taxon>
        <taxon>Pseudomonadati</taxon>
        <taxon>Bacteroidota</taxon>
        <taxon>Chitinophagia</taxon>
        <taxon>Chitinophagales</taxon>
        <taxon>Chitinophagaceae</taxon>
        <taxon>Taibaiella</taxon>
    </lineage>
</organism>
<name>A0A2P8D365_9BACT</name>
<dbReference type="AlphaFoldDB" id="A0A2P8D365"/>